<dbReference type="PANTHER" id="PTHR32468:SF101">
    <property type="entry name" value="CATION_H+ EXCHANGER 2"/>
    <property type="match status" value="1"/>
</dbReference>
<evidence type="ECO:0000256" key="5">
    <source>
        <dbReference type="SAM" id="Phobius"/>
    </source>
</evidence>
<evidence type="ECO:0000259" key="6">
    <source>
        <dbReference type="Pfam" id="PF23256"/>
    </source>
</evidence>
<evidence type="ECO:0000259" key="7">
    <source>
        <dbReference type="Pfam" id="PF23259"/>
    </source>
</evidence>
<feature type="domain" description="Cation/H(+) antiporter central" evidence="6">
    <location>
        <begin position="95"/>
        <end position="187"/>
    </location>
</feature>
<keyword evidence="1" id="KW-0813">Transport</keyword>
<dbReference type="GO" id="GO:0098662">
    <property type="term" value="P:inorganic cation transmembrane transport"/>
    <property type="evidence" value="ECO:0007669"/>
    <property type="project" value="TreeGrafter"/>
</dbReference>
<evidence type="ECO:0000256" key="2">
    <source>
        <dbReference type="ARBA" id="ARBA00022538"/>
    </source>
</evidence>
<reference evidence="8" key="1">
    <citation type="submission" date="2023-10" db="EMBL/GenBank/DDBJ databases">
        <authorList>
            <person name="Domelevo Entfellner J.-B."/>
        </authorList>
    </citation>
    <scope>NUCLEOTIDE SEQUENCE</scope>
</reference>
<accession>A0AA86W011</accession>
<dbReference type="InterPro" id="IPR057290">
    <property type="entry name" value="CHX17_C"/>
</dbReference>
<dbReference type="Gramene" id="rna-AYBTSS11_LOCUS23214">
    <property type="protein sequence ID" value="CAJ1971215.1"/>
    <property type="gene ID" value="gene-AYBTSS11_LOCUS23214"/>
</dbReference>
<dbReference type="Pfam" id="PF23259">
    <property type="entry name" value="CHX17_C"/>
    <property type="match status" value="1"/>
</dbReference>
<evidence type="ECO:0000256" key="4">
    <source>
        <dbReference type="ARBA" id="ARBA00023065"/>
    </source>
</evidence>
<organism evidence="8 9">
    <name type="scientific">Sphenostylis stenocarpa</name>
    <dbReference type="NCBI Taxonomy" id="92480"/>
    <lineage>
        <taxon>Eukaryota</taxon>
        <taxon>Viridiplantae</taxon>
        <taxon>Streptophyta</taxon>
        <taxon>Embryophyta</taxon>
        <taxon>Tracheophyta</taxon>
        <taxon>Spermatophyta</taxon>
        <taxon>Magnoliopsida</taxon>
        <taxon>eudicotyledons</taxon>
        <taxon>Gunneridae</taxon>
        <taxon>Pentapetalae</taxon>
        <taxon>rosids</taxon>
        <taxon>fabids</taxon>
        <taxon>Fabales</taxon>
        <taxon>Fabaceae</taxon>
        <taxon>Papilionoideae</taxon>
        <taxon>50 kb inversion clade</taxon>
        <taxon>NPAAA clade</taxon>
        <taxon>indigoferoid/millettioid clade</taxon>
        <taxon>Phaseoleae</taxon>
        <taxon>Sphenostylis</taxon>
    </lineage>
</organism>
<dbReference type="AlphaFoldDB" id="A0AA86W011"/>
<evidence type="ECO:0008006" key="10">
    <source>
        <dbReference type="Google" id="ProtNLM"/>
    </source>
</evidence>
<protein>
    <recommendedName>
        <fullName evidence="10">Cation/H(+) antiporter 4-like</fullName>
    </recommendedName>
</protein>
<keyword evidence="5" id="KW-0812">Transmembrane</keyword>
<feature type="domain" description="Cation/H(+) antiporter C-terminal" evidence="7">
    <location>
        <begin position="202"/>
        <end position="341"/>
    </location>
</feature>
<feature type="transmembrane region" description="Helical" evidence="5">
    <location>
        <begin position="12"/>
        <end position="32"/>
    </location>
</feature>
<proteinExistence type="predicted"/>
<dbReference type="InterPro" id="IPR050794">
    <property type="entry name" value="CPA2_transporter"/>
</dbReference>
<dbReference type="EMBL" id="OY731405">
    <property type="protein sequence ID" value="CAJ1971215.1"/>
    <property type="molecule type" value="Genomic_DNA"/>
</dbReference>
<keyword evidence="5" id="KW-1133">Transmembrane helix</keyword>
<keyword evidence="9" id="KW-1185">Reference proteome</keyword>
<keyword evidence="3" id="KW-0630">Potassium</keyword>
<gene>
    <name evidence="8" type="ORF">AYBTSS11_LOCUS23214</name>
</gene>
<dbReference type="InterPro" id="IPR057291">
    <property type="entry name" value="CHX17_2nd"/>
</dbReference>
<keyword evidence="5" id="KW-0472">Membrane</keyword>
<dbReference type="GO" id="GO:0006813">
    <property type="term" value="P:potassium ion transport"/>
    <property type="evidence" value="ECO:0007669"/>
    <property type="project" value="UniProtKB-KW"/>
</dbReference>
<keyword evidence="4" id="KW-0406">Ion transport</keyword>
<evidence type="ECO:0000313" key="9">
    <source>
        <dbReference type="Proteomes" id="UP001189624"/>
    </source>
</evidence>
<dbReference type="GO" id="GO:0006885">
    <property type="term" value="P:regulation of pH"/>
    <property type="evidence" value="ECO:0007669"/>
    <property type="project" value="TreeGrafter"/>
</dbReference>
<dbReference type="PANTHER" id="PTHR32468">
    <property type="entry name" value="CATION/H + ANTIPORTER"/>
    <property type="match status" value="1"/>
</dbReference>
<evidence type="ECO:0000313" key="8">
    <source>
        <dbReference type="EMBL" id="CAJ1971215.1"/>
    </source>
</evidence>
<sequence length="388" mass="44133">MKIDLSAHISCELALMVISFVVVVVHLMKMLLTVGICRHCNMPKTDANEQCNRLHDGYIDIGVSKHWPHWVRRSSPIFISHRVQERVDSNHNYSEDVIVAFDLFEHDNAGIALVNTDTAISPFRFMHDDICYLALDKLASIIILPFHVRWGEDGSIESTDKNIRTLNSRVLERAPCSVGILVSRGSSSSSTHNNNDNSIKRIAMIFLGGLDDREALCLAKRAIKDCACNLVVYHLVSGPGEANWDLMLDDDVLKSVKGLYGHIQNVSYEKVTIEEPSQTSTFVSDIANQHDFFIVGRRNGIKSPQTEALERWTEFYELGVIGDLLASSDTITKASILVVQYQQMIKPDQTFIHCDQKVDWWFFRRQQYDVAPIFYQQIKFSVHCFCSY</sequence>
<keyword evidence="2" id="KW-0633">Potassium transport</keyword>
<name>A0AA86W011_9FABA</name>
<dbReference type="GO" id="GO:0012505">
    <property type="term" value="C:endomembrane system"/>
    <property type="evidence" value="ECO:0007669"/>
    <property type="project" value="TreeGrafter"/>
</dbReference>
<evidence type="ECO:0000256" key="3">
    <source>
        <dbReference type="ARBA" id="ARBA00022958"/>
    </source>
</evidence>
<dbReference type="Pfam" id="PF23256">
    <property type="entry name" value="CHX17_2nd"/>
    <property type="match status" value="1"/>
</dbReference>
<dbReference type="Proteomes" id="UP001189624">
    <property type="component" value="Chromosome 8"/>
</dbReference>
<evidence type="ECO:0000256" key="1">
    <source>
        <dbReference type="ARBA" id="ARBA00022448"/>
    </source>
</evidence>